<proteinExistence type="predicted"/>
<evidence type="ECO:0000313" key="1">
    <source>
        <dbReference type="EMBL" id="SFB96252.1"/>
    </source>
</evidence>
<dbReference type="Proteomes" id="UP000199577">
    <property type="component" value="Unassembled WGS sequence"/>
</dbReference>
<keyword evidence="2" id="KW-1185">Reference proteome</keyword>
<protein>
    <submittedName>
        <fullName evidence="1">Uncharacterized protein</fullName>
    </submittedName>
</protein>
<sequence>MAVVDHTSSLTPGPNLASMNDRYMVEANGEVVTINFSGIVNISTNAVVANIPAALVPNTSNIFFSVFNHTNKTGAGARLTSGGQIIINDAENGHDYWVGVTYVKRT</sequence>
<gene>
    <name evidence="1" type="ORF">SAMN05421747_102337</name>
</gene>
<accession>A0A1I1FBB1</accession>
<organism evidence="1 2">
    <name type="scientific">Parapedobacter composti</name>
    <dbReference type="NCBI Taxonomy" id="623281"/>
    <lineage>
        <taxon>Bacteria</taxon>
        <taxon>Pseudomonadati</taxon>
        <taxon>Bacteroidota</taxon>
        <taxon>Sphingobacteriia</taxon>
        <taxon>Sphingobacteriales</taxon>
        <taxon>Sphingobacteriaceae</taxon>
        <taxon>Parapedobacter</taxon>
    </lineage>
</organism>
<dbReference type="RefSeq" id="WP_139215813.1">
    <property type="nucleotide sequence ID" value="NZ_FOLL01000002.1"/>
</dbReference>
<evidence type="ECO:0000313" key="2">
    <source>
        <dbReference type="Proteomes" id="UP000199577"/>
    </source>
</evidence>
<dbReference type="AlphaFoldDB" id="A0A1I1FBB1"/>
<name>A0A1I1FBB1_9SPHI</name>
<reference evidence="1 2" key="1">
    <citation type="submission" date="2016-10" db="EMBL/GenBank/DDBJ databases">
        <authorList>
            <person name="de Groot N.N."/>
        </authorList>
    </citation>
    <scope>NUCLEOTIDE SEQUENCE [LARGE SCALE GENOMIC DNA]</scope>
    <source>
        <strain evidence="1 2">DSM 22900</strain>
    </source>
</reference>
<dbReference type="EMBL" id="FOLL01000002">
    <property type="protein sequence ID" value="SFB96252.1"/>
    <property type="molecule type" value="Genomic_DNA"/>
</dbReference>